<keyword evidence="1" id="KW-0175">Coiled coil</keyword>
<gene>
    <name evidence="3" type="ORF">EHS25_002995</name>
</gene>
<proteinExistence type="predicted"/>
<dbReference type="OrthoDB" id="10362520at2759"/>
<protein>
    <submittedName>
        <fullName evidence="3">Uncharacterized protein</fullName>
    </submittedName>
</protein>
<comment type="caution">
    <text evidence="3">The sequence shown here is derived from an EMBL/GenBank/DDBJ whole genome shotgun (WGS) entry which is preliminary data.</text>
</comment>
<evidence type="ECO:0000313" key="3">
    <source>
        <dbReference type="EMBL" id="RSH88767.1"/>
    </source>
</evidence>
<feature type="compositionally biased region" description="Polar residues" evidence="2">
    <location>
        <begin position="323"/>
        <end position="337"/>
    </location>
</feature>
<accession>A0A427YCT1</accession>
<keyword evidence="4" id="KW-1185">Reference proteome</keyword>
<name>A0A427YCT1_9TREE</name>
<feature type="coiled-coil region" evidence="1">
    <location>
        <begin position="286"/>
        <end position="320"/>
    </location>
</feature>
<feature type="region of interest" description="Disordered" evidence="2">
    <location>
        <begin position="217"/>
        <end position="236"/>
    </location>
</feature>
<dbReference type="EMBL" id="RSCD01000016">
    <property type="protein sequence ID" value="RSH88767.1"/>
    <property type="molecule type" value="Genomic_DNA"/>
</dbReference>
<organism evidence="3 4">
    <name type="scientific">Saitozyma podzolica</name>
    <dbReference type="NCBI Taxonomy" id="1890683"/>
    <lineage>
        <taxon>Eukaryota</taxon>
        <taxon>Fungi</taxon>
        <taxon>Dikarya</taxon>
        <taxon>Basidiomycota</taxon>
        <taxon>Agaricomycotina</taxon>
        <taxon>Tremellomycetes</taxon>
        <taxon>Tremellales</taxon>
        <taxon>Trimorphomycetaceae</taxon>
        <taxon>Saitozyma</taxon>
    </lineage>
</organism>
<evidence type="ECO:0000256" key="2">
    <source>
        <dbReference type="SAM" id="MobiDB-lite"/>
    </source>
</evidence>
<dbReference type="AlphaFoldDB" id="A0A427YCT1"/>
<feature type="compositionally biased region" description="Basic and acidic residues" evidence="2">
    <location>
        <begin position="11"/>
        <end position="25"/>
    </location>
</feature>
<feature type="region of interest" description="Disordered" evidence="2">
    <location>
        <begin position="320"/>
        <end position="346"/>
    </location>
</feature>
<feature type="region of interest" description="Disordered" evidence="2">
    <location>
        <begin position="1"/>
        <end position="25"/>
    </location>
</feature>
<evidence type="ECO:0000256" key="1">
    <source>
        <dbReference type="SAM" id="Coils"/>
    </source>
</evidence>
<feature type="region of interest" description="Disordered" evidence="2">
    <location>
        <begin position="163"/>
        <end position="198"/>
    </location>
</feature>
<reference evidence="3 4" key="1">
    <citation type="submission" date="2018-11" db="EMBL/GenBank/DDBJ databases">
        <title>Genome sequence of Saitozyma podzolica DSM 27192.</title>
        <authorList>
            <person name="Aliyu H."/>
            <person name="Gorte O."/>
            <person name="Ochsenreither K."/>
        </authorList>
    </citation>
    <scope>NUCLEOTIDE SEQUENCE [LARGE SCALE GENOMIC DNA]</scope>
    <source>
        <strain evidence="3 4">DSM 27192</strain>
    </source>
</reference>
<evidence type="ECO:0000313" key="4">
    <source>
        <dbReference type="Proteomes" id="UP000279259"/>
    </source>
</evidence>
<dbReference type="Proteomes" id="UP000279259">
    <property type="component" value="Unassembled WGS sequence"/>
</dbReference>
<feature type="compositionally biased region" description="Basic and acidic residues" evidence="2">
    <location>
        <begin position="169"/>
        <end position="188"/>
    </location>
</feature>
<sequence>MPISVPLTRYRKSDLPEGHPHRTEDYAHLAPDTWDEPDYRRNPHTHPNIATHYGLEEVRPPHPDLKQPRRAQYTYPAHSYTLVSPPPRPLLHCAGKIAHVAKYQVSPKDRKATLGCCSGCSRGSGAGPCDVKGATIEWRDEGEGAAPITFPARQPVMNINGFTRQPHASSERDEVKKNMLEGSNDKQNRNKRQRSWSEWSETASECLTRLLRATSEAAVPPTPESFRTRNTSPSLDAERGCVGLGSSTRPVVGAGPSLSLAGSGKQLATMLVAYQADLDATVQNVRQEARTEIVRLQAENSALKVEVARLERKARNLERLMWQNAQPPSDSEAQSGTGDREELIKDLKEELRAEKRKRWKAEDELKKMIQSVESAAKTASRRNSMFDP</sequence>